<dbReference type="InterPro" id="IPR047057">
    <property type="entry name" value="MerR_fam"/>
</dbReference>
<dbReference type="GO" id="GO:0003677">
    <property type="term" value="F:DNA binding"/>
    <property type="evidence" value="ECO:0007669"/>
    <property type="project" value="UniProtKB-KW"/>
</dbReference>
<dbReference type="PANTHER" id="PTHR30204">
    <property type="entry name" value="REDOX-CYCLING DRUG-SENSING TRANSCRIPTIONAL ACTIVATOR SOXR"/>
    <property type="match status" value="1"/>
</dbReference>
<dbReference type="SMART" id="SM00422">
    <property type="entry name" value="HTH_MERR"/>
    <property type="match status" value="1"/>
</dbReference>
<dbReference type="InterPro" id="IPR000551">
    <property type="entry name" value="MerR-type_HTH_dom"/>
</dbReference>
<keyword evidence="1" id="KW-0238">DNA-binding</keyword>
<dbReference type="PROSITE" id="PS50937">
    <property type="entry name" value="HTH_MERR_2"/>
    <property type="match status" value="1"/>
</dbReference>
<feature type="domain" description="HTH merR-type" evidence="2">
    <location>
        <begin position="2"/>
        <end position="71"/>
    </location>
</feature>
<dbReference type="Pfam" id="PF13411">
    <property type="entry name" value="MerR_1"/>
    <property type="match status" value="1"/>
</dbReference>
<evidence type="ECO:0000313" key="4">
    <source>
        <dbReference type="Proteomes" id="UP000824037"/>
    </source>
</evidence>
<dbReference type="Proteomes" id="UP000824037">
    <property type="component" value="Unassembled WGS sequence"/>
</dbReference>
<reference evidence="3" key="2">
    <citation type="submission" date="2021-04" db="EMBL/GenBank/DDBJ databases">
        <authorList>
            <person name="Gilroy R."/>
        </authorList>
    </citation>
    <scope>NUCLEOTIDE SEQUENCE</scope>
    <source>
        <strain evidence="3">ChiGjej4B4-7305</strain>
    </source>
</reference>
<sequence>MAWSTRELAELAGTTVNSIRHYHRLGLLEEPERQSNGYKQYEVPHLVRLLRIRRLAALGVPLAKMGDLSTAGDRATASLHELDAELAATIDRLQQARVDIATILREQAPVDGPAGFEPVTSQLSTSDSSLIHIYSQLYDADALADVRKMVETDIADGTGAEIDRLQPDADEETRQRLADRLVPILTRNLLDYPWLSDPTAHLSKSEHVTRQTMIEAMVELYNPAQLDVLVRASIRADEQVRAIRAARTPTD</sequence>
<dbReference type="Gene3D" id="1.10.1660.10">
    <property type="match status" value="1"/>
</dbReference>
<organism evidence="3 4">
    <name type="scientific">Candidatus Ruania gallistercoris</name>
    <dbReference type="NCBI Taxonomy" id="2838746"/>
    <lineage>
        <taxon>Bacteria</taxon>
        <taxon>Bacillati</taxon>
        <taxon>Actinomycetota</taxon>
        <taxon>Actinomycetes</taxon>
        <taxon>Micrococcales</taxon>
        <taxon>Ruaniaceae</taxon>
        <taxon>Ruania</taxon>
    </lineage>
</organism>
<evidence type="ECO:0000313" key="3">
    <source>
        <dbReference type="EMBL" id="HIZ38090.1"/>
    </source>
</evidence>
<accession>A0A9D2J5S6</accession>
<gene>
    <name evidence="3" type="ORF">H9815_20125</name>
</gene>
<dbReference type="InterPro" id="IPR009061">
    <property type="entry name" value="DNA-bd_dom_put_sf"/>
</dbReference>
<name>A0A9D2J5S6_9MICO</name>
<evidence type="ECO:0000256" key="1">
    <source>
        <dbReference type="ARBA" id="ARBA00023125"/>
    </source>
</evidence>
<proteinExistence type="predicted"/>
<reference evidence="3" key="1">
    <citation type="journal article" date="2021" name="PeerJ">
        <title>Extensive microbial diversity within the chicken gut microbiome revealed by metagenomics and culture.</title>
        <authorList>
            <person name="Gilroy R."/>
            <person name="Ravi A."/>
            <person name="Getino M."/>
            <person name="Pursley I."/>
            <person name="Horton D.L."/>
            <person name="Alikhan N.F."/>
            <person name="Baker D."/>
            <person name="Gharbi K."/>
            <person name="Hall N."/>
            <person name="Watson M."/>
            <person name="Adriaenssens E.M."/>
            <person name="Foster-Nyarko E."/>
            <person name="Jarju S."/>
            <person name="Secka A."/>
            <person name="Antonio M."/>
            <person name="Oren A."/>
            <person name="Chaudhuri R.R."/>
            <person name="La Ragione R."/>
            <person name="Hildebrand F."/>
            <person name="Pallen M.J."/>
        </authorList>
    </citation>
    <scope>NUCLEOTIDE SEQUENCE</scope>
    <source>
        <strain evidence="3">ChiGjej4B4-7305</strain>
    </source>
</reference>
<dbReference type="GO" id="GO:0003700">
    <property type="term" value="F:DNA-binding transcription factor activity"/>
    <property type="evidence" value="ECO:0007669"/>
    <property type="project" value="InterPro"/>
</dbReference>
<dbReference type="AlphaFoldDB" id="A0A9D2J5S6"/>
<dbReference type="EMBL" id="DXBY01000341">
    <property type="protein sequence ID" value="HIZ38090.1"/>
    <property type="molecule type" value="Genomic_DNA"/>
</dbReference>
<protein>
    <submittedName>
        <fullName evidence="3">MerR family transcriptional regulator</fullName>
    </submittedName>
</protein>
<comment type="caution">
    <text evidence="3">The sequence shown here is derived from an EMBL/GenBank/DDBJ whole genome shotgun (WGS) entry which is preliminary data.</text>
</comment>
<dbReference type="SUPFAM" id="SSF46955">
    <property type="entry name" value="Putative DNA-binding domain"/>
    <property type="match status" value="1"/>
</dbReference>
<dbReference type="CDD" id="cd00592">
    <property type="entry name" value="HTH_MerR-like"/>
    <property type="match status" value="1"/>
</dbReference>
<evidence type="ECO:0000259" key="2">
    <source>
        <dbReference type="PROSITE" id="PS50937"/>
    </source>
</evidence>
<dbReference type="PANTHER" id="PTHR30204:SF93">
    <property type="entry name" value="HTH MERR-TYPE DOMAIN-CONTAINING PROTEIN"/>
    <property type="match status" value="1"/>
</dbReference>